<dbReference type="Pfam" id="PF04466">
    <property type="entry name" value="Terminase_3"/>
    <property type="match status" value="1"/>
</dbReference>
<protein>
    <recommendedName>
        <fullName evidence="6">DNA-packaging protein</fullName>
    </recommendedName>
</protein>
<dbReference type="Proteomes" id="UP000236286">
    <property type="component" value="Unassembled WGS sequence"/>
</dbReference>
<dbReference type="Gene3D" id="3.40.50.300">
    <property type="entry name" value="P-loop containing nucleotide triphosphate hydrolases"/>
    <property type="match status" value="1"/>
</dbReference>
<evidence type="ECO:0000313" key="4">
    <source>
        <dbReference type="EMBL" id="PNG25504.1"/>
    </source>
</evidence>
<dbReference type="InterPro" id="IPR027417">
    <property type="entry name" value="P-loop_NTPase"/>
</dbReference>
<dbReference type="AlphaFoldDB" id="A0A2J7TFF5"/>
<evidence type="ECO:0000313" key="5">
    <source>
        <dbReference type="Proteomes" id="UP000236286"/>
    </source>
</evidence>
<comment type="caution">
    <text evidence="4">The sequence shown here is derived from an EMBL/GenBank/DDBJ whole genome shotgun (WGS) entry which is preliminary data.</text>
</comment>
<dbReference type="InterPro" id="IPR035421">
    <property type="entry name" value="Terminase_6C"/>
</dbReference>
<organism evidence="4 5">
    <name type="scientific">Methylocella silvestris</name>
    <dbReference type="NCBI Taxonomy" id="199596"/>
    <lineage>
        <taxon>Bacteria</taxon>
        <taxon>Pseudomonadati</taxon>
        <taxon>Pseudomonadota</taxon>
        <taxon>Alphaproteobacteria</taxon>
        <taxon>Hyphomicrobiales</taxon>
        <taxon>Beijerinckiaceae</taxon>
        <taxon>Methylocella</taxon>
    </lineage>
</organism>
<gene>
    <name evidence="4" type="ORF">CR492_13380</name>
</gene>
<dbReference type="RefSeq" id="WP_102844242.1">
    <property type="nucleotide sequence ID" value="NZ_PDZR01000015.1"/>
</dbReference>
<evidence type="ECO:0000259" key="2">
    <source>
        <dbReference type="Pfam" id="PF04466"/>
    </source>
</evidence>
<dbReference type="OrthoDB" id="4519042at2"/>
<feature type="domain" description="Terminase large subunit gp17-like C-terminal" evidence="3">
    <location>
        <begin position="262"/>
        <end position="411"/>
    </location>
</feature>
<reference evidence="4 5" key="1">
    <citation type="submission" date="2017-10" db="EMBL/GenBank/DDBJ databases">
        <title>Genome announcement of Methylocella silvestris TVC from permafrost.</title>
        <authorList>
            <person name="Wang J."/>
            <person name="Geng K."/>
            <person name="Ul-Haque F."/>
            <person name="Crombie A.T."/>
            <person name="Street L.E."/>
            <person name="Wookey P.A."/>
            <person name="Murrell J.C."/>
            <person name="Pratscher J."/>
        </authorList>
    </citation>
    <scope>NUCLEOTIDE SEQUENCE [LARGE SCALE GENOMIC DNA]</scope>
    <source>
        <strain evidence="4 5">TVC</strain>
    </source>
</reference>
<evidence type="ECO:0000256" key="1">
    <source>
        <dbReference type="ARBA" id="ARBA00022612"/>
    </source>
</evidence>
<proteinExistence type="predicted"/>
<dbReference type="EMBL" id="PDZR01000015">
    <property type="protein sequence ID" value="PNG25504.1"/>
    <property type="molecule type" value="Genomic_DNA"/>
</dbReference>
<dbReference type="InterPro" id="IPR035412">
    <property type="entry name" value="Terminase_L_N"/>
</dbReference>
<name>A0A2J7TFF5_METSI</name>
<evidence type="ECO:0008006" key="6">
    <source>
        <dbReference type="Google" id="ProtNLM"/>
    </source>
</evidence>
<accession>A0A2J7TFF5</accession>
<dbReference type="Pfam" id="PF17289">
    <property type="entry name" value="Terminase_6C"/>
    <property type="match status" value="1"/>
</dbReference>
<feature type="domain" description="Phage terminase large subunit N-terminal" evidence="2">
    <location>
        <begin position="19"/>
        <end position="173"/>
    </location>
</feature>
<keyword evidence="1" id="KW-1188">Viral release from host cell</keyword>
<evidence type="ECO:0000259" key="3">
    <source>
        <dbReference type="Pfam" id="PF17289"/>
    </source>
</evidence>
<sequence>MVTFSLGQDAARRLLEGPQRYTCLAGGTRSGKTFLILRAIIIRALQAEESRHAVLRFHANAARASIALDTLPRVMRLCFPKETLRERRQDGYFELGNGSRIWIGGLDDKDRVEKILGLEYATIFLNEASQIPYSSAIIAFTRLAQIAPLIGQRAFVDLNPVGKTHWTNQLFGEKRDPVSKQPLPDPESYCRAFLNPPDNRANLSPEFLTSLSHLPEKQRKRFLEGVYVDEVEGALWTYAGIDAGRCAAERISIDKRAAVVVAVDPSGAAGRDDLGADEIGIVVAARGVDGDAYILEDLSCRDAPAVWGRRVVVAFHRYQADCIVAESNFGGEMVRATIQAADRNVPVRLVTASRGKAVRAEPVSVRYAQGQVHHVGRFPKLEDQLCAFSSAGYNGGGSPDHADAAIWALTHLFGSDDGTGIIEFYRREAEIRSRG</sequence>